<evidence type="ECO:0000256" key="2">
    <source>
        <dbReference type="SAM" id="Phobius"/>
    </source>
</evidence>
<comment type="caution">
    <text evidence="3">The sequence shown here is derived from an EMBL/GenBank/DDBJ whole genome shotgun (WGS) entry which is preliminary data.</text>
</comment>
<feature type="region of interest" description="Disordered" evidence="1">
    <location>
        <begin position="434"/>
        <end position="459"/>
    </location>
</feature>
<reference evidence="3 4" key="1">
    <citation type="journal article" date="2020" name="G3 (Bethesda)">
        <title>Improved Reference Genome for Cyclotella cryptica CCMP332, a Model for Cell Wall Morphogenesis, Salinity Adaptation, and Lipid Production in Diatoms (Bacillariophyta).</title>
        <authorList>
            <person name="Roberts W.R."/>
            <person name="Downey K.M."/>
            <person name="Ruck E.C."/>
            <person name="Traller J.C."/>
            <person name="Alverson A.J."/>
        </authorList>
    </citation>
    <scope>NUCLEOTIDE SEQUENCE [LARGE SCALE GENOMIC DNA]</scope>
    <source>
        <strain evidence="3 4">CCMP332</strain>
    </source>
</reference>
<feature type="region of interest" description="Disordered" evidence="1">
    <location>
        <begin position="346"/>
        <end position="372"/>
    </location>
</feature>
<feature type="region of interest" description="Disordered" evidence="1">
    <location>
        <begin position="1"/>
        <end position="59"/>
    </location>
</feature>
<dbReference type="PANTHER" id="PTHR20883">
    <property type="entry name" value="PHYTANOYL-COA DIOXYGENASE DOMAIN CONTAINING 1"/>
    <property type="match status" value="1"/>
</dbReference>
<accession>A0ABD3QRM6</accession>
<evidence type="ECO:0000256" key="1">
    <source>
        <dbReference type="SAM" id="MobiDB-lite"/>
    </source>
</evidence>
<gene>
    <name evidence="3" type="ORF">HJC23_011988</name>
</gene>
<protein>
    <recommendedName>
        <fullName evidence="5">TauD/TfdA-like domain-containing protein</fullName>
    </recommendedName>
</protein>
<feature type="compositionally biased region" description="Acidic residues" evidence="1">
    <location>
        <begin position="48"/>
        <end position="59"/>
    </location>
</feature>
<sequence>MDYEFIERQQQVVADEGSGSTSGWSTSHANDEDSTVTTDGDSHRSSSSDDDGVDSETSLEDENVMNEEFLHADEVAQYWDERDLHGRDYFEDYSHNERGRYRHIVVVSLSLLLTILIIVLSFQVVELYNAGIKGDDASNRTSSRRIFGFEEATIDPIHPKETQENNNKEAEFTMPREITRIYTHSALSSKNYRAGGILSEEMLLQYERDGVLVIRNLISPKLLERLDDAGTILIEREKHASKSKMGRKGKQFHMVKNGAIFLGVPPPRGNLSDGSNSCIANSEAGSDHCDANASRTEALFGTPDNTTIILSSFRDVAMYSKIPRVAASLLRLDELRVGGAEHLNVGSKRARELSRRRNSQSKVEGQEQSTQVEDDLVIDDSVNLRICRDIFLTKDDDPYACGWHVDDTGFWPSIADDPGVNAWIALDDMPWPWSSSHPDENDLESGRASSANTSTTDHPPVATFALSIGSHRAPWRHEAYHTTGSTHTQPPEGFQSAADLIERRTGSGTCNIEFSAPDLYEKLEERKVVYDLKRGDVIFHDRWVFHRTVTADEYGKMAGGRHTKRSNEPNVKIFRRYSIRYSPGTARVPPGYGFELSVLHNPENGNRTLNEIVERDGPFYPKVWPHVLKKKPSRGSLHGSEAIYEDEIEGLAELVFDKIPQAEKIQKERKKEVIRLLAARGRI</sequence>
<dbReference type="EMBL" id="JABMIG020000018">
    <property type="protein sequence ID" value="KAL3802664.1"/>
    <property type="molecule type" value="Genomic_DNA"/>
</dbReference>
<feature type="compositionally biased region" description="Polar residues" evidence="1">
    <location>
        <begin position="447"/>
        <end position="457"/>
    </location>
</feature>
<keyword evidence="2" id="KW-0812">Transmembrane</keyword>
<feature type="compositionally biased region" description="Polar residues" evidence="1">
    <location>
        <begin position="360"/>
        <end position="371"/>
    </location>
</feature>
<name>A0ABD3QRM6_9STRA</name>
<dbReference type="Proteomes" id="UP001516023">
    <property type="component" value="Unassembled WGS sequence"/>
</dbReference>
<dbReference type="SUPFAM" id="SSF51197">
    <property type="entry name" value="Clavaminate synthase-like"/>
    <property type="match status" value="1"/>
</dbReference>
<keyword evidence="4" id="KW-1185">Reference proteome</keyword>
<evidence type="ECO:0000313" key="4">
    <source>
        <dbReference type="Proteomes" id="UP001516023"/>
    </source>
</evidence>
<feature type="compositionally biased region" description="Low complexity" evidence="1">
    <location>
        <begin position="17"/>
        <end position="27"/>
    </location>
</feature>
<keyword evidence="2" id="KW-1133">Transmembrane helix</keyword>
<keyword evidence="2" id="KW-0472">Membrane</keyword>
<dbReference type="PANTHER" id="PTHR20883:SF46">
    <property type="entry name" value="PHYTANOYL-COA HYDROXYLASE"/>
    <property type="match status" value="1"/>
</dbReference>
<organism evidence="3 4">
    <name type="scientific">Cyclotella cryptica</name>
    <dbReference type="NCBI Taxonomy" id="29204"/>
    <lineage>
        <taxon>Eukaryota</taxon>
        <taxon>Sar</taxon>
        <taxon>Stramenopiles</taxon>
        <taxon>Ochrophyta</taxon>
        <taxon>Bacillariophyta</taxon>
        <taxon>Coscinodiscophyceae</taxon>
        <taxon>Thalassiosirophycidae</taxon>
        <taxon>Stephanodiscales</taxon>
        <taxon>Stephanodiscaceae</taxon>
        <taxon>Cyclotella</taxon>
    </lineage>
</organism>
<feature type="transmembrane region" description="Helical" evidence="2">
    <location>
        <begin position="104"/>
        <end position="125"/>
    </location>
</feature>
<proteinExistence type="predicted"/>
<evidence type="ECO:0000313" key="3">
    <source>
        <dbReference type="EMBL" id="KAL3802664.1"/>
    </source>
</evidence>
<dbReference type="AlphaFoldDB" id="A0ABD3QRM6"/>
<dbReference type="Gene3D" id="2.60.120.620">
    <property type="entry name" value="q2cbj1_9rhob like domain"/>
    <property type="match status" value="1"/>
</dbReference>
<evidence type="ECO:0008006" key="5">
    <source>
        <dbReference type="Google" id="ProtNLM"/>
    </source>
</evidence>